<name>A0A1X7EI14_TRICW</name>
<dbReference type="STRING" id="28094.SAMN06295900_105430"/>
<accession>A0A1X7EI14</accession>
<dbReference type="GO" id="GO:0019629">
    <property type="term" value="P:propionate catabolic process, 2-methylcitrate cycle"/>
    <property type="evidence" value="ECO:0007669"/>
    <property type="project" value="TreeGrafter"/>
</dbReference>
<reference evidence="2" key="1">
    <citation type="submission" date="2017-04" db="EMBL/GenBank/DDBJ databases">
        <authorList>
            <person name="Varghese N."/>
            <person name="Submissions S."/>
        </authorList>
    </citation>
    <scope>NUCLEOTIDE SEQUENCE [LARGE SCALE GENOMIC DNA]</scope>
    <source>
        <strain evidence="2">Ballard 720</strain>
    </source>
</reference>
<dbReference type="Gene3D" id="3.20.20.60">
    <property type="entry name" value="Phosphoenolpyruvate-binding domains"/>
    <property type="match status" value="1"/>
</dbReference>
<dbReference type="InterPro" id="IPR040442">
    <property type="entry name" value="Pyrv_kinase-like_dom_sf"/>
</dbReference>
<protein>
    <recommendedName>
        <fullName evidence="3">Methylisocitrate lyase</fullName>
    </recommendedName>
</protein>
<dbReference type="AlphaFoldDB" id="A0A1X7EI14"/>
<dbReference type="PANTHER" id="PTHR42905:SF5">
    <property type="entry name" value="CARBOXYVINYL-CARBOXYPHOSPHONATE PHOSPHORYLMUTASE, CHLOROPLASTIC"/>
    <property type="match status" value="1"/>
</dbReference>
<dbReference type="Proteomes" id="UP000192911">
    <property type="component" value="Unassembled WGS sequence"/>
</dbReference>
<organism evidence="1 2">
    <name type="scientific">Trinickia caryophylli</name>
    <name type="common">Paraburkholderia caryophylli</name>
    <dbReference type="NCBI Taxonomy" id="28094"/>
    <lineage>
        <taxon>Bacteria</taxon>
        <taxon>Pseudomonadati</taxon>
        <taxon>Pseudomonadota</taxon>
        <taxon>Betaproteobacteria</taxon>
        <taxon>Burkholderiales</taxon>
        <taxon>Burkholderiaceae</taxon>
        <taxon>Trinickia</taxon>
    </lineage>
</organism>
<evidence type="ECO:0000313" key="1">
    <source>
        <dbReference type="EMBL" id="SMF34226.1"/>
    </source>
</evidence>
<keyword evidence="2" id="KW-1185">Reference proteome</keyword>
<dbReference type="InterPro" id="IPR015813">
    <property type="entry name" value="Pyrv/PenolPyrv_kinase-like_dom"/>
</dbReference>
<evidence type="ECO:0000313" key="2">
    <source>
        <dbReference type="Proteomes" id="UP000192911"/>
    </source>
</evidence>
<gene>
    <name evidence="1" type="ORF">SAMN06295900_105430</name>
</gene>
<dbReference type="PANTHER" id="PTHR42905">
    <property type="entry name" value="PHOSPHOENOLPYRUVATE CARBOXYLASE"/>
    <property type="match status" value="1"/>
</dbReference>
<dbReference type="EMBL" id="FXAH01000005">
    <property type="protein sequence ID" value="SMF34226.1"/>
    <property type="molecule type" value="Genomic_DNA"/>
</dbReference>
<dbReference type="SUPFAM" id="SSF51621">
    <property type="entry name" value="Phosphoenolpyruvate/pyruvate domain"/>
    <property type="match status" value="1"/>
</dbReference>
<evidence type="ECO:0008006" key="3">
    <source>
        <dbReference type="Google" id="ProtNLM"/>
    </source>
</evidence>
<proteinExistence type="predicted"/>
<feature type="non-terminal residue" evidence="1">
    <location>
        <position position="70"/>
    </location>
</feature>
<dbReference type="GO" id="GO:0046421">
    <property type="term" value="F:methylisocitrate lyase activity"/>
    <property type="evidence" value="ECO:0007669"/>
    <property type="project" value="TreeGrafter"/>
</dbReference>
<sequence length="70" mass="6960">MKPASSQTTPGAAFRAAVAESQPLQVVGAITAYAARMAEAVGFKALYLSGGGVAANSLGMPDLGISTMDD</sequence>